<name>A0A6J5FJJ5_9BURK</name>
<evidence type="ECO:0000313" key="1">
    <source>
        <dbReference type="EMBL" id="CAB3779329.1"/>
    </source>
</evidence>
<dbReference type="EMBL" id="CADIKL010000003">
    <property type="protein sequence ID" value="CAB3779329.1"/>
    <property type="molecule type" value="Genomic_DNA"/>
</dbReference>
<gene>
    <name evidence="1" type="ORF">LMG28688_00806</name>
</gene>
<keyword evidence="2" id="KW-1185">Reference proteome</keyword>
<dbReference type="Proteomes" id="UP000494119">
    <property type="component" value="Unassembled WGS sequence"/>
</dbReference>
<organism evidence="1 2">
    <name type="scientific">Paraburkholderia caffeinitolerans</name>
    <dbReference type="NCBI Taxonomy" id="1723730"/>
    <lineage>
        <taxon>Bacteria</taxon>
        <taxon>Pseudomonadati</taxon>
        <taxon>Pseudomonadota</taxon>
        <taxon>Betaproteobacteria</taxon>
        <taxon>Burkholderiales</taxon>
        <taxon>Burkholderiaceae</taxon>
        <taxon>Paraburkholderia</taxon>
    </lineage>
</organism>
<proteinExistence type="predicted"/>
<sequence>MSAAPGSEPIAARFRLRFEYLGPNEEIVRTEHVYGADQFLSLQNAESAVAKKAIELQEKIINALREDGTIPPPSNVIKVDFIRGKRV</sequence>
<accession>A0A6J5FJJ5</accession>
<evidence type="ECO:0000313" key="2">
    <source>
        <dbReference type="Proteomes" id="UP000494119"/>
    </source>
</evidence>
<dbReference type="AlphaFoldDB" id="A0A6J5FJJ5"/>
<dbReference type="RefSeq" id="WP_175194270.1">
    <property type="nucleotide sequence ID" value="NZ_CADIKL010000003.1"/>
</dbReference>
<protein>
    <submittedName>
        <fullName evidence="1">Uncharacterized protein</fullName>
    </submittedName>
</protein>
<reference evidence="1 2" key="1">
    <citation type="submission" date="2020-04" db="EMBL/GenBank/DDBJ databases">
        <authorList>
            <person name="De Canck E."/>
        </authorList>
    </citation>
    <scope>NUCLEOTIDE SEQUENCE [LARGE SCALE GENOMIC DNA]</scope>
    <source>
        <strain evidence="1 2">LMG 28688</strain>
    </source>
</reference>